<dbReference type="Proteomes" id="UP000439986">
    <property type="component" value="Unassembled WGS sequence"/>
</dbReference>
<reference evidence="1 2" key="1">
    <citation type="submission" date="2019-11" db="EMBL/GenBank/DDBJ databases">
        <title>Novel species isolated from a subtropical stream in China.</title>
        <authorList>
            <person name="Lu H."/>
        </authorList>
    </citation>
    <scope>NUCLEOTIDE SEQUENCE [LARGE SCALE GENOMIC DNA]</scope>
    <source>
        <strain evidence="1 2">FT26W</strain>
    </source>
</reference>
<gene>
    <name evidence="1" type="ORF">GJ698_01825</name>
</gene>
<sequence length="78" mass="9154">MDKREVKDVEMYFFEYTDGYLKKKRVKTRYRLTVEEAAVRFAGRDPVPVPGTLEVRTVGWGIHDNSWNTGMFMGHKPD</sequence>
<protein>
    <submittedName>
        <fullName evidence="1">Uncharacterized protein</fullName>
    </submittedName>
</protein>
<name>A0A844D6K5_9BURK</name>
<keyword evidence="2" id="KW-1185">Reference proteome</keyword>
<organism evidence="1 2">
    <name type="scientific">Duganella aquatilis</name>
    <dbReference type="NCBI Taxonomy" id="2666082"/>
    <lineage>
        <taxon>Bacteria</taxon>
        <taxon>Pseudomonadati</taxon>
        <taxon>Pseudomonadota</taxon>
        <taxon>Betaproteobacteria</taxon>
        <taxon>Burkholderiales</taxon>
        <taxon>Oxalobacteraceae</taxon>
        <taxon>Telluria group</taxon>
        <taxon>Duganella</taxon>
    </lineage>
</organism>
<dbReference type="RefSeq" id="WP_154355867.1">
    <property type="nucleotide sequence ID" value="NZ_WKJL01000001.1"/>
</dbReference>
<dbReference type="EMBL" id="WKJL01000001">
    <property type="protein sequence ID" value="MRW82829.1"/>
    <property type="molecule type" value="Genomic_DNA"/>
</dbReference>
<dbReference type="AlphaFoldDB" id="A0A844D6K5"/>
<comment type="caution">
    <text evidence="1">The sequence shown here is derived from an EMBL/GenBank/DDBJ whole genome shotgun (WGS) entry which is preliminary data.</text>
</comment>
<evidence type="ECO:0000313" key="1">
    <source>
        <dbReference type="EMBL" id="MRW82829.1"/>
    </source>
</evidence>
<evidence type="ECO:0000313" key="2">
    <source>
        <dbReference type="Proteomes" id="UP000439986"/>
    </source>
</evidence>
<proteinExistence type="predicted"/>
<accession>A0A844D6K5</accession>